<dbReference type="EMBL" id="JAJTJA010000015">
    <property type="protein sequence ID" value="KAH8689297.1"/>
    <property type="molecule type" value="Genomic_DNA"/>
</dbReference>
<protein>
    <recommendedName>
        <fullName evidence="1">EF-hand domain-containing protein</fullName>
    </recommendedName>
</protein>
<reference evidence="2" key="1">
    <citation type="submission" date="2021-12" db="EMBL/GenBank/DDBJ databases">
        <title>Convergent genome expansion in fungi linked to evolution of root-endophyte symbiosis.</title>
        <authorList>
            <consortium name="DOE Joint Genome Institute"/>
            <person name="Ke Y.-H."/>
            <person name="Bonito G."/>
            <person name="Liao H.-L."/>
            <person name="Looney B."/>
            <person name="Rojas-Flechas A."/>
            <person name="Nash J."/>
            <person name="Hameed K."/>
            <person name="Schadt C."/>
            <person name="Martin F."/>
            <person name="Crous P.W."/>
            <person name="Miettinen O."/>
            <person name="Magnuson J.K."/>
            <person name="Labbe J."/>
            <person name="Jacobson D."/>
            <person name="Doktycz M.J."/>
            <person name="Veneault-Fourrey C."/>
            <person name="Kuo A."/>
            <person name="Mondo S."/>
            <person name="Calhoun S."/>
            <person name="Riley R."/>
            <person name="Ohm R."/>
            <person name="LaButti K."/>
            <person name="Andreopoulos B."/>
            <person name="Pangilinan J."/>
            <person name="Nolan M."/>
            <person name="Tritt A."/>
            <person name="Clum A."/>
            <person name="Lipzen A."/>
            <person name="Daum C."/>
            <person name="Barry K."/>
            <person name="Grigoriev I.V."/>
            <person name="Vilgalys R."/>
        </authorList>
    </citation>
    <scope>NUCLEOTIDE SEQUENCE</scope>
    <source>
        <strain evidence="2">PMI_201</strain>
    </source>
</reference>
<proteinExistence type="predicted"/>
<evidence type="ECO:0000313" key="3">
    <source>
        <dbReference type="Proteomes" id="UP001201262"/>
    </source>
</evidence>
<dbReference type="InterPro" id="IPR011992">
    <property type="entry name" value="EF-hand-dom_pair"/>
</dbReference>
<feature type="domain" description="EF-hand" evidence="1">
    <location>
        <begin position="98"/>
        <end position="133"/>
    </location>
</feature>
<dbReference type="InterPro" id="IPR002048">
    <property type="entry name" value="EF_hand_dom"/>
</dbReference>
<evidence type="ECO:0000259" key="1">
    <source>
        <dbReference type="PROSITE" id="PS50222"/>
    </source>
</evidence>
<evidence type="ECO:0000313" key="2">
    <source>
        <dbReference type="EMBL" id="KAH8689297.1"/>
    </source>
</evidence>
<name>A0AAD4PUE1_9EURO</name>
<dbReference type="PROSITE" id="PS50222">
    <property type="entry name" value="EF_HAND_2"/>
    <property type="match status" value="1"/>
</dbReference>
<dbReference type="Gene3D" id="1.10.238.10">
    <property type="entry name" value="EF-hand"/>
    <property type="match status" value="1"/>
</dbReference>
<dbReference type="GeneID" id="70249488"/>
<accession>A0AAD4PUE1</accession>
<dbReference type="AlphaFoldDB" id="A0AAD4PUE1"/>
<dbReference type="Proteomes" id="UP001201262">
    <property type="component" value="Unassembled WGS sequence"/>
</dbReference>
<sequence length="146" mass="16558">MSTVFEIVKNMGGHETLVKLEEKAREEAAKAKAAEREAAWKTRAACLDILIKDPPEDVYYSLNVIRNVLGHFYSKDQNCDGHLSFDELSDIFSSESEESKQKLRDEFASFDITGDQLLSLGEFFVVFFIGGEYKDGYESAIRVKDK</sequence>
<keyword evidence="3" id="KW-1185">Reference proteome</keyword>
<dbReference type="RefSeq" id="XP_046065651.1">
    <property type="nucleotide sequence ID" value="XM_046219201.1"/>
</dbReference>
<dbReference type="SUPFAM" id="SSF47473">
    <property type="entry name" value="EF-hand"/>
    <property type="match status" value="1"/>
</dbReference>
<comment type="caution">
    <text evidence="2">The sequence shown here is derived from an EMBL/GenBank/DDBJ whole genome shotgun (WGS) entry which is preliminary data.</text>
</comment>
<organism evidence="2 3">
    <name type="scientific">Talaromyces proteolyticus</name>
    <dbReference type="NCBI Taxonomy" id="1131652"/>
    <lineage>
        <taxon>Eukaryota</taxon>
        <taxon>Fungi</taxon>
        <taxon>Dikarya</taxon>
        <taxon>Ascomycota</taxon>
        <taxon>Pezizomycotina</taxon>
        <taxon>Eurotiomycetes</taxon>
        <taxon>Eurotiomycetidae</taxon>
        <taxon>Eurotiales</taxon>
        <taxon>Trichocomaceae</taxon>
        <taxon>Talaromyces</taxon>
        <taxon>Talaromyces sect. Bacilispori</taxon>
    </lineage>
</organism>
<dbReference type="GO" id="GO:0005509">
    <property type="term" value="F:calcium ion binding"/>
    <property type="evidence" value="ECO:0007669"/>
    <property type="project" value="InterPro"/>
</dbReference>
<gene>
    <name evidence="2" type="ORF">BGW36DRAFT_412145</name>
</gene>